<evidence type="ECO:0000313" key="2">
    <source>
        <dbReference type="Proteomes" id="UP000199639"/>
    </source>
</evidence>
<evidence type="ECO:0000313" key="1">
    <source>
        <dbReference type="EMBL" id="SDM59194.1"/>
    </source>
</evidence>
<accession>A0A5E9FV90</accession>
<dbReference type="EMBL" id="FNIB01000001">
    <property type="protein sequence ID" value="SDM59194.1"/>
    <property type="molecule type" value="Genomic_DNA"/>
</dbReference>
<dbReference type="InterPro" id="IPR010985">
    <property type="entry name" value="Ribbon_hlx_hlx"/>
</dbReference>
<proteinExistence type="predicted"/>
<dbReference type="GO" id="GO:0006355">
    <property type="term" value="P:regulation of DNA-templated transcription"/>
    <property type="evidence" value="ECO:0007669"/>
    <property type="project" value="InterPro"/>
</dbReference>
<dbReference type="STRING" id="1424659.SAMN05216368_101392"/>
<dbReference type="AlphaFoldDB" id="A0A5E9FV90"/>
<name>A0A5E9FV90_9MICO</name>
<sequence length="76" mass="8770">MERQYHFGMAINVRIPEELDRQLEALATAQHVSKHALLLQGATLIVDRYSRRNEIESGLQFVLTHDAELLQRLEDA</sequence>
<dbReference type="SUPFAM" id="SSF47598">
    <property type="entry name" value="Ribbon-helix-helix"/>
    <property type="match status" value="1"/>
</dbReference>
<reference evidence="1 2" key="1">
    <citation type="submission" date="2016-10" db="EMBL/GenBank/DDBJ databases">
        <authorList>
            <person name="Varghese N."/>
            <person name="Submissions S."/>
        </authorList>
    </citation>
    <scope>NUCLEOTIDE SEQUENCE [LARGE SCALE GENOMIC DNA]</scope>
    <source>
        <strain evidence="1 2">CGMCC 1.11215</strain>
    </source>
</reference>
<organism evidence="1 2">
    <name type="scientific">Cryobacterium flavum</name>
    <dbReference type="NCBI Taxonomy" id="1424659"/>
    <lineage>
        <taxon>Bacteria</taxon>
        <taxon>Bacillati</taxon>
        <taxon>Actinomycetota</taxon>
        <taxon>Actinomycetes</taxon>
        <taxon>Micrococcales</taxon>
        <taxon>Microbacteriaceae</taxon>
        <taxon>Cryobacterium</taxon>
    </lineage>
</organism>
<dbReference type="Proteomes" id="UP000199639">
    <property type="component" value="Unassembled WGS sequence"/>
</dbReference>
<protein>
    <submittedName>
        <fullName evidence="1">HicB family protein</fullName>
    </submittedName>
</protein>
<gene>
    <name evidence="1" type="ORF">SAMN05216368_101392</name>
</gene>